<feature type="compositionally biased region" description="Low complexity" evidence="1">
    <location>
        <begin position="139"/>
        <end position="154"/>
    </location>
</feature>
<feature type="compositionally biased region" description="Low complexity" evidence="1">
    <location>
        <begin position="7"/>
        <end position="24"/>
    </location>
</feature>
<evidence type="ECO:0000313" key="3">
    <source>
        <dbReference type="EMBL" id="KAF6837295.1"/>
    </source>
</evidence>
<evidence type="ECO:0000256" key="1">
    <source>
        <dbReference type="SAM" id="MobiDB-lite"/>
    </source>
</evidence>
<feature type="region of interest" description="Disordered" evidence="1">
    <location>
        <begin position="110"/>
        <end position="154"/>
    </location>
</feature>
<gene>
    <name evidence="3" type="ORF">CPLU01_03159</name>
</gene>
<dbReference type="AlphaFoldDB" id="A0A8H6KTJ2"/>
<protein>
    <submittedName>
        <fullName evidence="3">Uncharacterized protein</fullName>
    </submittedName>
</protein>
<comment type="caution">
    <text evidence="3">The sequence shown here is derived from an EMBL/GenBank/DDBJ whole genome shotgun (WGS) entry which is preliminary data.</text>
</comment>
<reference evidence="3" key="1">
    <citation type="journal article" date="2020" name="Phytopathology">
        <title>Genome Sequence Resources of Colletotrichum truncatum, C. plurivorum, C. musicola, and C. sojae: Four Species Pathogenic to Soybean (Glycine max).</title>
        <authorList>
            <person name="Rogerio F."/>
            <person name="Boufleur T.R."/>
            <person name="Ciampi-Guillardi M."/>
            <person name="Sukno S.A."/>
            <person name="Thon M.R."/>
            <person name="Massola Junior N.S."/>
            <person name="Baroncelli R."/>
        </authorList>
    </citation>
    <scope>NUCLEOTIDE SEQUENCE</scope>
    <source>
        <strain evidence="3">LFN00145</strain>
    </source>
</reference>
<keyword evidence="2" id="KW-0472">Membrane</keyword>
<feature type="region of interest" description="Disordered" evidence="1">
    <location>
        <begin position="1"/>
        <end position="53"/>
    </location>
</feature>
<keyword evidence="4" id="KW-1185">Reference proteome</keyword>
<sequence>MQQSEGVPPSSSLASSSRSVVRPSTPMGKPVKTRSLSRARHTQVKTSSPGQRRSLRCAARYRCRSLLASSPSTCAYPPWAWPWPSHVIVIVIVIVAVAVAVNLASVPSGQGSSLWTPASTTGAHAHQQQPDAVRGPEMSSSRSPPSGPRFPTTTPLWTLVRDGLALGRPPPSSHLLPSSIAAHRPRTVLLTRLKRRQT</sequence>
<feature type="compositionally biased region" description="Basic residues" evidence="1">
    <location>
        <begin position="31"/>
        <end position="43"/>
    </location>
</feature>
<evidence type="ECO:0000256" key="2">
    <source>
        <dbReference type="SAM" id="Phobius"/>
    </source>
</evidence>
<dbReference type="EMBL" id="WIGO01000026">
    <property type="protein sequence ID" value="KAF6837295.1"/>
    <property type="molecule type" value="Genomic_DNA"/>
</dbReference>
<proteinExistence type="predicted"/>
<keyword evidence="2" id="KW-1133">Transmembrane helix</keyword>
<organism evidence="3 4">
    <name type="scientific">Colletotrichum plurivorum</name>
    <dbReference type="NCBI Taxonomy" id="2175906"/>
    <lineage>
        <taxon>Eukaryota</taxon>
        <taxon>Fungi</taxon>
        <taxon>Dikarya</taxon>
        <taxon>Ascomycota</taxon>
        <taxon>Pezizomycotina</taxon>
        <taxon>Sordariomycetes</taxon>
        <taxon>Hypocreomycetidae</taxon>
        <taxon>Glomerellales</taxon>
        <taxon>Glomerellaceae</taxon>
        <taxon>Colletotrichum</taxon>
        <taxon>Colletotrichum orchidearum species complex</taxon>
    </lineage>
</organism>
<feature type="compositionally biased region" description="Polar residues" evidence="1">
    <location>
        <begin position="110"/>
        <end position="130"/>
    </location>
</feature>
<dbReference type="Proteomes" id="UP000654918">
    <property type="component" value="Unassembled WGS sequence"/>
</dbReference>
<keyword evidence="2" id="KW-0812">Transmembrane</keyword>
<accession>A0A8H6KTJ2</accession>
<feature type="transmembrane region" description="Helical" evidence="2">
    <location>
        <begin position="86"/>
        <end position="104"/>
    </location>
</feature>
<evidence type="ECO:0000313" key="4">
    <source>
        <dbReference type="Proteomes" id="UP000654918"/>
    </source>
</evidence>
<name>A0A8H6KTJ2_9PEZI</name>